<accession>A0A3L8PQX1</accession>
<dbReference type="Proteomes" id="UP000281474">
    <property type="component" value="Unassembled WGS sequence"/>
</dbReference>
<evidence type="ECO:0000313" key="2">
    <source>
        <dbReference type="EMBL" id="RLV57746.1"/>
    </source>
</evidence>
<sequence length="87" mass="10096">MKEFSTRYQSFLLKEQPYQYPKKLTGLTEQHNSHNGFFTETPTLIGDTDLAKTVFLNGQHNNINISILKNIEPELQAEKPLRPKHLN</sequence>
<dbReference type="EMBL" id="QZEI01000153">
    <property type="protein sequence ID" value="RLV57746.1"/>
    <property type="molecule type" value="Genomic_DNA"/>
</dbReference>
<dbReference type="Pfam" id="PF20081">
    <property type="entry name" value="DUF6475"/>
    <property type="match status" value="1"/>
</dbReference>
<dbReference type="AlphaFoldDB" id="A0A3L8PQX1"/>
<organism evidence="2 3">
    <name type="scientific">Parashewanella curva</name>
    <dbReference type="NCBI Taxonomy" id="2338552"/>
    <lineage>
        <taxon>Bacteria</taxon>
        <taxon>Pseudomonadati</taxon>
        <taxon>Pseudomonadota</taxon>
        <taxon>Gammaproteobacteria</taxon>
        <taxon>Alteromonadales</taxon>
        <taxon>Shewanellaceae</taxon>
        <taxon>Parashewanella</taxon>
    </lineage>
</organism>
<name>A0A3L8PQX1_9GAMM</name>
<reference evidence="2 3" key="1">
    <citation type="submission" date="2018-09" db="EMBL/GenBank/DDBJ databases">
        <title>Phylogeny of the Shewanellaceae, and recommendation for two new genera, Pseudoshewanella and Parashewanella.</title>
        <authorList>
            <person name="Wang G."/>
        </authorList>
    </citation>
    <scope>NUCLEOTIDE SEQUENCE [LARGE SCALE GENOMIC DNA]</scope>
    <source>
        <strain evidence="2 3">C51</strain>
    </source>
</reference>
<protein>
    <recommendedName>
        <fullName evidence="1">DUF6475 domain-containing protein</fullName>
    </recommendedName>
</protein>
<keyword evidence="3" id="KW-1185">Reference proteome</keyword>
<proteinExistence type="predicted"/>
<gene>
    <name evidence="2" type="ORF">D5018_20900</name>
</gene>
<evidence type="ECO:0000259" key="1">
    <source>
        <dbReference type="Pfam" id="PF20081"/>
    </source>
</evidence>
<dbReference type="RefSeq" id="WP_121840907.1">
    <property type="nucleotide sequence ID" value="NZ_ML014902.1"/>
</dbReference>
<comment type="caution">
    <text evidence="2">The sequence shown here is derived from an EMBL/GenBank/DDBJ whole genome shotgun (WGS) entry which is preliminary data.</text>
</comment>
<evidence type="ECO:0000313" key="3">
    <source>
        <dbReference type="Proteomes" id="UP000281474"/>
    </source>
</evidence>
<dbReference type="InterPro" id="IPR045521">
    <property type="entry name" value="DUF6475"/>
</dbReference>
<feature type="domain" description="DUF6475" evidence="1">
    <location>
        <begin position="2"/>
        <end position="57"/>
    </location>
</feature>